<dbReference type="InterPro" id="IPR014982">
    <property type="entry name" value="GSCFA"/>
</dbReference>
<reference evidence="2" key="1">
    <citation type="submission" date="2022-05" db="EMBL/GenBank/DDBJ databases">
        <authorList>
            <person name="Sun X."/>
        </authorList>
    </citation>
    <scope>NUCLEOTIDE SEQUENCE</scope>
    <source>
        <strain evidence="2">Ai-910</strain>
    </source>
</reference>
<dbReference type="KEGG" id="alkq:M9189_11930"/>
<proteinExistence type="predicted"/>
<dbReference type="Pfam" id="PF08885">
    <property type="entry name" value="GSCFA"/>
    <property type="match status" value="1"/>
</dbReference>
<sequence>MQDYLFRTPVTPPRAKDPISVASNLFFIGSCFAENIGRHLVDARFNVLVNPFGVLYNPLSIAAAFDSIIDLAYVSEDDLVERDGLWHNFMYHGKFSNPDKNICMENINIAIDEARDFLEKADYLIITFGTAWVYEHKLLQKVVANCHKFPDSDFRRYRLEPDEVVDAWKELIIRLRVFNPGLKVIFTVSPVRHLKDGAHGNQLSKAVLLLAIDKLVDLFDKVEYFPAYEILMDELRDYRFYDRSMVHPDGFAVEYIVTRFCENFLDEEAQKFYKEVDRLIKARSHRPSGHNTVQYIQFVSRTLSYIHELSLRYPEARLEDDRLWFQKILEDLNKS</sequence>
<evidence type="ECO:0000259" key="1">
    <source>
        <dbReference type="Pfam" id="PF08885"/>
    </source>
</evidence>
<dbReference type="Proteomes" id="UP001056426">
    <property type="component" value="Chromosome"/>
</dbReference>
<protein>
    <submittedName>
        <fullName evidence="2">GSCFA domain-containing protein</fullName>
    </submittedName>
</protein>
<dbReference type="AlphaFoldDB" id="A0A9J6ZPH3"/>
<feature type="domain" description="GSCFA" evidence="1">
    <location>
        <begin position="25"/>
        <end position="260"/>
    </location>
</feature>
<evidence type="ECO:0000313" key="2">
    <source>
        <dbReference type="EMBL" id="URW79561.1"/>
    </source>
</evidence>
<keyword evidence="3" id="KW-1185">Reference proteome</keyword>
<organism evidence="2 3">
    <name type="scientific">Xiashengella succiniciproducens</name>
    <dbReference type="NCBI Taxonomy" id="2949635"/>
    <lineage>
        <taxon>Bacteria</taxon>
        <taxon>Pseudomonadati</taxon>
        <taxon>Bacteroidota</taxon>
        <taxon>Bacteroidia</taxon>
        <taxon>Marinilabiliales</taxon>
        <taxon>Marinilabiliaceae</taxon>
        <taxon>Xiashengella</taxon>
    </lineage>
</organism>
<dbReference type="PROSITE" id="PS51257">
    <property type="entry name" value="PROKAR_LIPOPROTEIN"/>
    <property type="match status" value="1"/>
</dbReference>
<evidence type="ECO:0000313" key="3">
    <source>
        <dbReference type="Proteomes" id="UP001056426"/>
    </source>
</evidence>
<reference evidence="2" key="2">
    <citation type="submission" date="2022-06" db="EMBL/GenBank/DDBJ databases">
        <title>Xiashengella guii gen. nov. sp. nov., a bacterium isolated form anaerobic digestion tank.</title>
        <authorList>
            <person name="Huang H."/>
        </authorList>
    </citation>
    <scope>NUCLEOTIDE SEQUENCE</scope>
    <source>
        <strain evidence="2">Ai-910</strain>
    </source>
</reference>
<name>A0A9J6ZPH3_9BACT</name>
<accession>A0A9J6ZPH3</accession>
<dbReference type="EMBL" id="CP098400">
    <property type="protein sequence ID" value="URW79561.1"/>
    <property type="molecule type" value="Genomic_DNA"/>
</dbReference>
<dbReference type="RefSeq" id="WP_250723533.1">
    <property type="nucleotide sequence ID" value="NZ_CP098400.1"/>
</dbReference>
<gene>
    <name evidence="2" type="ORF">M9189_11930</name>
</gene>